<gene>
    <name evidence="5" type="ORF">TRFO_00807</name>
</gene>
<dbReference type="InterPro" id="IPR002048">
    <property type="entry name" value="EF_hand_dom"/>
</dbReference>
<dbReference type="OrthoDB" id="343296at2759"/>
<accession>A0A1J4L224</accession>
<dbReference type="SMART" id="SM00054">
    <property type="entry name" value="EFh"/>
    <property type="match status" value="3"/>
</dbReference>
<dbReference type="GeneID" id="94824426"/>
<dbReference type="PROSITE" id="PS50222">
    <property type="entry name" value="EF_HAND_2"/>
    <property type="match status" value="3"/>
</dbReference>
<protein>
    <submittedName>
        <fullName evidence="5">Calmodulin</fullName>
    </submittedName>
</protein>
<evidence type="ECO:0000256" key="3">
    <source>
        <dbReference type="SAM" id="MobiDB-lite"/>
    </source>
</evidence>
<organism evidence="5 6">
    <name type="scientific">Tritrichomonas foetus</name>
    <dbReference type="NCBI Taxonomy" id="1144522"/>
    <lineage>
        <taxon>Eukaryota</taxon>
        <taxon>Metamonada</taxon>
        <taxon>Parabasalia</taxon>
        <taxon>Tritrichomonadida</taxon>
        <taxon>Tritrichomonadidae</taxon>
        <taxon>Tritrichomonas</taxon>
    </lineage>
</organism>
<dbReference type="Pfam" id="PF13499">
    <property type="entry name" value="EF-hand_7"/>
    <property type="match status" value="1"/>
</dbReference>
<evidence type="ECO:0000256" key="2">
    <source>
        <dbReference type="ARBA" id="ARBA00022837"/>
    </source>
</evidence>
<reference evidence="5" key="1">
    <citation type="submission" date="2016-10" db="EMBL/GenBank/DDBJ databases">
        <authorList>
            <person name="Benchimol M."/>
            <person name="Almeida L.G."/>
            <person name="Vasconcelos A.T."/>
            <person name="Perreira-Neves A."/>
            <person name="Rosa I.A."/>
            <person name="Tasca T."/>
            <person name="Bogo M.R."/>
            <person name="de Souza W."/>
        </authorList>
    </citation>
    <scope>NUCLEOTIDE SEQUENCE [LARGE SCALE GENOMIC DNA]</scope>
    <source>
        <strain evidence="5">K</strain>
    </source>
</reference>
<name>A0A1J4L224_9EUKA</name>
<dbReference type="CDD" id="cd00051">
    <property type="entry name" value="EFh"/>
    <property type="match status" value="1"/>
</dbReference>
<feature type="domain" description="EF-hand" evidence="4">
    <location>
        <begin position="86"/>
        <end position="121"/>
    </location>
</feature>
<dbReference type="SUPFAM" id="SSF47473">
    <property type="entry name" value="EF-hand"/>
    <property type="match status" value="1"/>
</dbReference>
<feature type="compositionally biased region" description="Acidic residues" evidence="3">
    <location>
        <begin position="15"/>
        <end position="29"/>
    </location>
</feature>
<keyword evidence="6" id="KW-1185">Reference proteome</keyword>
<evidence type="ECO:0000256" key="1">
    <source>
        <dbReference type="ARBA" id="ARBA00022737"/>
    </source>
</evidence>
<dbReference type="EMBL" id="MLAK01000001">
    <property type="protein sequence ID" value="OHT17567.1"/>
    <property type="molecule type" value="Genomic_DNA"/>
</dbReference>
<dbReference type="AlphaFoldDB" id="A0A1J4L224"/>
<evidence type="ECO:0000313" key="5">
    <source>
        <dbReference type="EMBL" id="OHT17567.1"/>
    </source>
</evidence>
<dbReference type="InterPro" id="IPR050145">
    <property type="entry name" value="Centrin_CML-like"/>
</dbReference>
<dbReference type="InterPro" id="IPR018247">
    <property type="entry name" value="EF_Hand_1_Ca_BS"/>
</dbReference>
<keyword evidence="2" id="KW-0106">Calcium</keyword>
<dbReference type="PROSITE" id="PS00018">
    <property type="entry name" value="EF_HAND_1"/>
    <property type="match status" value="1"/>
</dbReference>
<feature type="domain" description="EF-hand" evidence="4">
    <location>
        <begin position="50"/>
        <end position="85"/>
    </location>
</feature>
<keyword evidence="1" id="KW-0677">Repeat</keyword>
<proteinExistence type="predicted"/>
<dbReference type="VEuPathDB" id="TrichDB:TRFO_00807"/>
<dbReference type="InterPro" id="IPR011992">
    <property type="entry name" value="EF-hand-dom_pair"/>
</dbReference>
<evidence type="ECO:0000313" key="6">
    <source>
        <dbReference type="Proteomes" id="UP000179807"/>
    </source>
</evidence>
<dbReference type="Proteomes" id="UP000179807">
    <property type="component" value="Unassembled WGS sequence"/>
</dbReference>
<comment type="caution">
    <text evidence="5">The sequence shown here is derived from an EMBL/GenBank/DDBJ whole genome shotgun (WGS) entry which is preliminary data.</text>
</comment>
<dbReference type="GO" id="GO:0043226">
    <property type="term" value="C:organelle"/>
    <property type="evidence" value="ECO:0007669"/>
    <property type="project" value="UniProtKB-ARBA"/>
</dbReference>
<dbReference type="GO" id="GO:0005509">
    <property type="term" value="F:calcium ion binding"/>
    <property type="evidence" value="ECO:0007669"/>
    <property type="project" value="InterPro"/>
</dbReference>
<dbReference type="RefSeq" id="XP_068370703.1">
    <property type="nucleotide sequence ID" value="XM_068489722.1"/>
</dbReference>
<feature type="region of interest" description="Disordered" evidence="3">
    <location>
        <begin position="1"/>
        <end position="43"/>
    </location>
</feature>
<dbReference type="Gene3D" id="1.10.238.10">
    <property type="entry name" value="EF-hand"/>
    <property type="match status" value="2"/>
</dbReference>
<dbReference type="FunFam" id="1.10.238.10:FF:000178">
    <property type="entry name" value="Calmodulin-2 A"/>
    <property type="match status" value="1"/>
</dbReference>
<evidence type="ECO:0000259" key="4">
    <source>
        <dbReference type="PROSITE" id="PS50222"/>
    </source>
</evidence>
<feature type="compositionally biased region" description="Basic and acidic residues" evidence="3">
    <location>
        <begin position="1"/>
        <end position="14"/>
    </location>
</feature>
<feature type="domain" description="EF-hand" evidence="4">
    <location>
        <begin position="123"/>
        <end position="158"/>
    </location>
</feature>
<sequence>MNDLEALLHEHENQASEDEDEEYNSDQDQYDNQNHDEDDFFDDDDRDEKQIIQEYIEAFEIFDKDRHGYLTAKELLTVLRALGQNPSDQEFQNIISKIDQNHSGTIELNEFIDFMVSQTEEFSPENELRRCFELFEDDATGEISEKMFRTILQAPGKPFTKEEMMFVETHFRNVTKVDDYINVILNDEIRRGKSKK</sequence>
<dbReference type="PANTHER" id="PTHR23050">
    <property type="entry name" value="CALCIUM BINDING PROTEIN"/>
    <property type="match status" value="1"/>
</dbReference>